<organism evidence="2 3">
    <name type="scientific">Sphaerisporangium melleum</name>
    <dbReference type="NCBI Taxonomy" id="321316"/>
    <lineage>
        <taxon>Bacteria</taxon>
        <taxon>Bacillati</taxon>
        <taxon>Actinomycetota</taxon>
        <taxon>Actinomycetes</taxon>
        <taxon>Streptosporangiales</taxon>
        <taxon>Streptosporangiaceae</taxon>
        <taxon>Sphaerisporangium</taxon>
    </lineage>
</organism>
<dbReference type="Proteomes" id="UP000645217">
    <property type="component" value="Unassembled WGS sequence"/>
</dbReference>
<dbReference type="EMBL" id="BMNT01000020">
    <property type="protein sequence ID" value="GGK91786.1"/>
    <property type="molecule type" value="Genomic_DNA"/>
</dbReference>
<gene>
    <name evidence="2" type="ORF">GCM10007964_37980</name>
</gene>
<protein>
    <submittedName>
        <fullName evidence="2">Uncharacterized protein</fullName>
    </submittedName>
</protein>
<dbReference type="RefSeq" id="WP_268241567.1">
    <property type="nucleotide sequence ID" value="NZ_BMNT01000020.1"/>
</dbReference>
<feature type="transmembrane region" description="Helical" evidence="1">
    <location>
        <begin position="6"/>
        <end position="25"/>
    </location>
</feature>
<sequence length="44" mass="4701">MSTNDVVALALAGTFTVVCLVLAWVEHRRPSTSTSPIEKNGDTL</sequence>
<keyword evidence="1" id="KW-0472">Membrane</keyword>
<name>A0A917R6B9_9ACTN</name>
<keyword evidence="1" id="KW-0812">Transmembrane</keyword>
<dbReference type="AlphaFoldDB" id="A0A917R6B9"/>
<evidence type="ECO:0000313" key="2">
    <source>
        <dbReference type="EMBL" id="GGK91786.1"/>
    </source>
</evidence>
<reference evidence="2" key="2">
    <citation type="submission" date="2020-09" db="EMBL/GenBank/DDBJ databases">
        <authorList>
            <person name="Sun Q."/>
            <person name="Ohkuma M."/>
        </authorList>
    </citation>
    <scope>NUCLEOTIDE SEQUENCE</scope>
    <source>
        <strain evidence="2">JCM 13064</strain>
    </source>
</reference>
<proteinExistence type="predicted"/>
<keyword evidence="1" id="KW-1133">Transmembrane helix</keyword>
<keyword evidence="3" id="KW-1185">Reference proteome</keyword>
<evidence type="ECO:0000256" key="1">
    <source>
        <dbReference type="SAM" id="Phobius"/>
    </source>
</evidence>
<comment type="caution">
    <text evidence="2">The sequence shown here is derived from an EMBL/GenBank/DDBJ whole genome shotgun (WGS) entry which is preliminary data.</text>
</comment>
<reference evidence="2" key="1">
    <citation type="journal article" date="2014" name="Int. J. Syst. Evol. Microbiol.">
        <title>Complete genome sequence of Corynebacterium casei LMG S-19264T (=DSM 44701T), isolated from a smear-ripened cheese.</title>
        <authorList>
            <consortium name="US DOE Joint Genome Institute (JGI-PGF)"/>
            <person name="Walter F."/>
            <person name="Albersmeier A."/>
            <person name="Kalinowski J."/>
            <person name="Ruckert C."/>
        </authorList>
    </citation>
    <scope>NUCLEOTIDE SEQUENCE</scope>
    <source>
        <strain evidence="2">JCM 13064</strain>
    </source>
</reference>
<evidence type="ECO:0000313" key="3">
    <source>
        <dbReference type="Proteomes" id="UP000645217"/>
    </source>
</evidence>
<accession>A0A917R6B9</accession>